<dbReference type="EMBL" id="LAZR01004620">
    <property type="protein sequence ID" value="KKN06992.1"/>
    <property type="molecule type" value="Genomic_DNA"/>
</dbReference>
<accession>A0A0F9N5A4</accession>
<dbReference type="AlphaFoldDB" id="A0A0F9N5A4"/>
<reference evidence="1" key="1">
    <citation type="journal article" date="2015" name="Nature">
        <title>Complex archaea that bridge the gap between prokaryotes and eukaryotes.</title>
        <authorList>
            <person name="Spang A."/>
            <person name="Saw J.H."/>
            <person name="Jorgensen S.L."/>
            <person name="Zaremba-Niedzwiedzka K."/>
            <person name="Martijn J."/>
            <person name="Lind A.E."/>
            <person name="van Eijk R."/>
            <person name="Schleper C."/>
            <person name="Guy L."/>
            <person name="Ettema T.J."/>
        </authorList>
    </citation>
    <scope>NUCLEOTIDE SEQUENCE</scope>
</reference>
<organism evidence="1">
    <name type="scientific">marine sediment metagenome</name>
    <dbReference type="NCBI Taxonomy" id="412755"/>
    <lineage>
        <taxon>unclassified sequences</taxon>
        <taxon>metagenomes</taxon>
        <taxon>ecological metagenomes</taxon>
    </lineage>
</organism>
<proteinExistence type="predicted"/>
<gene>
    <name evidence="1" type="ORF">LCGC14_1071820</name>
</gene>
<evidence type="ECO:0000313" key="1">
    <source>
        <dbReference type="EMBL" id="KKN06992.1"/>
    </source>
</evidence>
<sequence>MIRCKHCAKFVKNVVTTYYRGTATVGKVMGDCKKHGRVRCDYDDFEELGIEE</sequence>
<protein>
    <submittedName>
        <fullName evidence="1">Uncharacterized protein</fullName>
    </submittedName>
</protein>
<comment type="caution">
    <text evidence="1">The sequence shown here is derived from an EMBL/GenBank/DDBJ whole genome shotgun (WGS) entry which is preliminary data.</text>
</comment>
<name>A0A0F9N5A4_9ZZZZ</name>